<evidence type="ECO:0000313" key="9">
    <source>
        <dbReference type="EMBL" id="ORY37878.1"/>
    </source>
</evidence>
<keyword evidence="7" id="KW-0812">Transmembrane</keyword>
<evidence type="ECO:0000256" key="3">
    <source>
        <dbReference type="ARBA" id="ARBA00022614"/>
    </source>
</evidence>
<keyword evidence="3" id="KW-0433">Leucine-rich repeat</keyword>
<dbReference type="SUPFAM" id="SSF52058">
    <property type="entry name" value="L domain-like"/>
    <property type="match status" value="4"/>
</dbReference>
<organism evidence="9 10">
    <name type="scientific">Neocallimastix californiae</name>
    <dbReference type="NCBI Taxonomy" id="1754190"/>
    <lineage>
        <taxon>Eukaryota</taxon>
        <taxon>Fungi</taxon>
        <taxon>Fungi incertae sedis</taxon>
        <taxon>Chytridiomycota</taxon>
        <taxon>Chytridiomycota incertae sedis</taxon>
        <taxon>Neocallimastigomycetes</taxon>
        <taxon>Neocallimastigales</taxon>
        <taxon>Neocallimastigaceae</taxon>
        <taxon>Neocallimastix</taxon>
    </lineage>
</organism>
<name>A0A1Y2BSZ1_9FUNG</name>
<evidence type="ECO:0000256" key="4">
    <source>
        <dbReference type="ARBA" id="ARBA00022729"/>
    </source>
</evidence>
<dbReference type="SMART" id="SM00181">
    <property type="entry name" value="EGF"/>
    <property type="match status" value="4"/>
</dbReference>
<keyword evidence="6 7" id="KW-0472">Membrane</keyword>
<dbReference type="Proteomes" id="UP000193920">
    <property type="component" value="Unassembled WGS sequence"/>
</dbReference>
<accession>A0A1Y2BSZ1</accession>
<proteinExistence type="predicted"/>
<feature type="domain" description="EGF-like" evidence="8">
    <location>
        <begin position="678"/>
        <end position="717"/>
    </location>
</feature>
<evidence type="ECO:0000256" key="2">
    <source>
        <dbReference type="ARBA" id="ARBA00004370"/>
    </source>
</evidence>
<dbReference type="Pfam" id="PF23598">
    <property type="entry name" value="LRR_14"/>
    <property type="match status" value="2"/>
</dbReference>
<keyword evidence="4" id="KW-0732">Signal</keyword>
<dbReference type="PRINTS" id="PR00019">
    <property type="entry name" value="LEURICHRPT"/>
</dbReference>
<evidence type="ECO:0000256" key="5">
    <source>
        <dbReference type="ARBA" id="ARBA00022737"/>
    </source>
</evidence>
<dbReference type="GO" id="GO:0009653">
    <property type="term" value="P:anatomical structure morphogenesis"/>
    <property type="evidence" value="ECO:0007669"/>
    <property type="project" value="UniProtKB-ARBA"/>
</dbReference>
<evidence type="ECO:0000259" key="8">
    <source>
        <dbReference type="SMART" id="SM00181"/>
    </source>
</evidence>
<gene>
    <name evidence="9" type="ORF">LY90DRAFT_511109</name>
</gene>
<dbReference type="SMART" id="SM00369">
    <property type="entry name" value="LRR_TYP"/>
    <property type="match status" value="13"/>
</dbReference>
<dbReference type="InterPro" id="IPR055414">
    <property type="entry name" value="LRR_R13L4/SHOC2-like"/>
</dbReference>
<evidence type="ECO:0000256" key="7">
    <source>
        <dbReference type="SAM" id="Phobius"/>
    </source>
</evidence>
<dbReference type="STRING" id="1754190.A0A1Y2BSZ1"/>
<dbReference type="EMBL" id="MCOG01000140">
    <property type="protein sequence ID" value="ORY37878.1"/>
    <property type="molecule type" value="Genomic_DNA"/>
</dbReference>
<reference evidence="9 10" key="1">
    <citation type="submission" date="2016-08" db="EMBL/GenBank/DDBJ databases">
        <title>A Parts List for Fungal Cellulosomes Revealed by Comparative Genomics.</title>
        <authorList>
            <consortium name="DOE Joint Genome Institute"/>
            <person name="Haitjema C.H."/>
            <person name="Gilmore S.P."/>
            <person name="Henske J.K."/>
            <person name="Solomon K.V."/>
            <person name="De Groot R."/>
            <person name="Kuo A."/>
            <person name="Mondo S.J."/>
            <person name="Salamov A.A."/>
            <person name="Labutti K."/>
            <person name="Zhao Z."/>
            <person name="Chiniquy J."/>
            <person name="Barry K."/>
            <person name="Brewer H.M."/>
            <person name="Purvine S.O."/>
            <person name="Wright A.T."/>
            <person name="Boxma B."/>
            <person name="Van Alen T."/>
            <person name="Hackstein J.H."/>
            <person name="Baker S.E."/>
            <person name="Grigoriev I.V."/>
            <person name="O'Malley M.A."/>
        </authorList>
    </citation>
    <scope>NUCLEOTIDE SEQUENCE [LARGE SCALE GENOMIC DNA]</scope>
    <source>
        <strain evidence="9 10">G1</strain>
    </source>
</reference>
<dbReference type="PANTHER" id="PTHR48059">
    <property type="entry name" value="POLYGALACTURONASE INHIBITOR 1"/>
    <property type="match status" value="1"/>
</dbReference>
<dbReference type="InterPro" id="IPR032675">
    <property type="entry name" value="LRR_dom_sf"/>
</dbReference>
<feature type="domain" description="EGF-like" evidence="8">
    <location>
        <begin position="930"/>
        <end position="969"/>
    </location>
</feature>
<feature type="domain" description="EGF-like" evidence="8">
    <location>
        <begin position="131"/>
        <end position="172"/>
    </location>
</feature>
<dbReference type="SMART" id="SM00365">
    <property type="entry name" value="LRR_SD22"/>
    <property type="match status" value="9"/>
</dbReference>
<dbReference type="FunFam" id="3.80.10.10:FF:000095">
    <property type="entry name" value="LRR receptor-like serine/threonine-protein kinase GSO1"/>
    <property type="match status" value="1"/>
</dbReference>
<evidence type="ECO:0000256" key="1">
    <source>
        <dbReference type="ARBA" id="ARBA00004196"/>
    </source>
</evidence>
<dbReference type="InterPro" id="IPR051848">
    <property type="entry name" value="PGIP"/>
</dbReference>
<dbReference type="FunFam" id="3.80.10.10:FF:000400">
    <property type="entry name" value="Nuclear pore complex protein NUP107"/>
    <property type="match status" value="1"/>
</dbReference>
<dbReference type="OrthoDB" id="676979at2759"/>
<dbReference type="Pfam" id="PF13855">
    <property type="entry name" value="LRR_8"/>
    <property type="match status" value="2"/>
</dbReference>
<dbReference type="InterPro" id="IPR003591">
    <property type="entry name" value="Leu-rich_rpt_typical-subtyp"/>
</dbReference>
<dbReference type="InterPro" id="IPR001611">
    <property type="entry name" value="Leu-rich_rpt"/>
</dbReference>
<comment type="subcellular location">
    <subcellularLocation>
        <location evidence="1">Cell envelope</location>
    </subcellularLocation>
    <subcellularLocation>
        <location evidence="2">Membrane</location>
    </subcellularLocation>
</comment>
<protein>
    <submittedName>
        <fullName evidence="9">L domain-like protein</fullName>
    </submittedName>
</protein>
<dbReference type="InterPro" id="IPR000742">
    <property type="entry name" value="EGF"/>
</dbReference>
<feature type="transmembrane region" description="Helical" evidence="7">
    <location>
        <begin position="1326"/>
        <end position="1345"/>
    </location>
</feature>
<keyword evidence="5" id="KW-0677">Repeat</keyword>
<dbReference type="Gene3D" id="3.80.10.10">
    <property type="entry name" value="Ribonuclease Inhibitor"/>
    <property type="match status" value="7"/>
</dbReference>
<feature type="domain" description="EGF-like" evidence="8">
    <location>
        <begin position="392"/>
        <end position="431"/>
    </location>
</feature>
<keyword evidence="10" id="KW-1185">Reference proteome</keyword>
<dbReference type="PANTHER" id="PTHR48059:SF30">
    <property type="entry name" value="OS06G0587000 PROTEIN"/>
    <property type="match status" value="1"/>
</dbReference>
<dbReference type="Pfam" id="PF00560">
    <property type="entry name" value="LRR_1"/>
    <property type="match status" value="4"/>
</dbReference>
<evidence type="ECO:0000256" key="6">
    <source>
        <dbReference type="ARBA" id="ARBA00023136"/>
    </source>
</evidence>
<comment type="caution">
    <text evidence="9">The sequence shown here is derived from an EMBL/GenBank/DDBJ whole genome shotgun (WGS) entry which is preliminary data.</text>
</comment>
<dbReference type="GO" id="GO:0016020">
    <property type="term" value="C:membrane"/>
    <property type="evidence" value="ECO:0007669"/>
    <property type="project" value="UniProtKB-SubCell"/>
</dbReference>
<sequence>MALLYTIFNKILQYLNYNNLSGHIPSSIGNLTNLKFLYLNNNKLNGTIPSTIGNLKNLEILILSDNKLEGEIPYSIGKLSKLEYLVLSNNKLNGYLPFSISELTKLDYLDLSNNENLAGKIYISGKASLSVCELTNTVICFTEKNSKCTYPETDYICNNCQPNSSLKDDYCTCNSGYNGVGYIKCRIDNTNNNGIGIDEECKIINSLLGENESYNCCNHQRITCEDNHITEIDLNSMEIYGTIPSSIGKLSNLETLYLDNNYLTGEIPSSIGDLSYLKYLSLIKNQLTGTIPSTICNLKNLLSLYLSENNLSGPIPSSIGKLTKLKNLVLSDNNLSGYIPLSLKELTNLEQLVLSNNPHLSGKISVNTFKNINYCFFEDTSLCYSKSEMNSECSYPNNNYDCTKCVANASLTNDVCYCKNGYTGVGYLKCTNSTIYEECKTISSLLGKDEFYDCCEHEDITCKDNQIIKINLHNDKLVGPIPSSIGKLSKLESLTLSSSNLYGTIPSEIGNLNNLIELFLYDNSLSGSIPSSIGKLKKLKKLSFSNNNLSGSIPSSISNLENLTELVLSYNKLSGSIPPSINNLNKLTKLILSNNNLSGEISFSFNNFSNLLELDLSSNKLSGEIPSSIGNLSNLKDLDLRYNEDLYGKISLNNNKNLRKCKLSDTNLCYLKEEVNSLCTYPKTNYDCTDCKPHASLIDDICQCNNDYIGIGYIKCTNENENNEENDDQSLLDIYEECKIINAIIGEEESYNCCESDVYDITCEDGHITKILIDSKSHINEIPSSIGKLIKLEYLLLRSNNFKGEIPSSIGNLNNLTFLELSYNNLSGDIPASIGNLSKVKEIFLYNNNLESIPSTIGNLSNLEYLDISNNNLSGEMPTSIGKLENLIYLSLDNNPNLSGNIYFKPKKDNPSCTYYNTSLCYSKSEKLSDCSYPETYYDCTKCEPNASLINGVCKCNNGYSGIGYIKCFNETIYEECKIINNLIGENNIYDCCKNDKITCNNNHITKIDLSNKKLSSIPSSFNKLTKLEYLNISNNTLIDNDLTYIMGIQSLTSLNISYSNLEWLPNTLFKLSHLNILDISNNLNLTAKIINFGNSISVCSLKNSTILCIQKDTCENISSNDYKLCNDKDISDVKNGLTSFIMESTTSIDSKIATNTNTNIEDINTLDLIITSSTAITSSTGSSMSSLTISPTDIISSTSYTDNIYSSTSFTIDIIPTSTTSPAHDTISSLTISSTTNITNEIISASPINIKTTTTETLTKIMTITEKCEPSTTTIFEKCNTSTLISTHTVTVTETKSKTTTVTVTEKCKVTQNPDCNYDTSKPNFYNYIIVSFIISLSYLVLLII</sequence>
<evidence type="ECO:0000313" key="10">
    <source>
        <dbReference type="Proteomes" id="UP000193920"/>
    </source>
</evidence>
<keyword evidence="7" id="KW-1133">Transmembrane helix</keyword>
<dbReference type="FunFam" id="3.80.10.10:FF:000041">
    <property type="entry name" value="LRR receptor-like serine/threonine-protein kinase ERECTA"/>
    <property type="match status" value="1"/>
</dbReference>
<dbReference type="FunFam" id="3.80.10.10:FF:000719">
    <property type="entry name" value="MDIS1-interacting receptor like kinase 2 isoform A"/>
    <property type="match status" value="1"/>
</dbReference>